<evidence type="ECO:0000313" key="1">
    <source>
        <dbReference type="EMBL" id="CDH55952.1"/>
    </source>
</evidence>
<protein>
    <submittedName>
        <fullName evidence="1">Uncharacterized protein</fullName>
    </submittedName>
</protein>
<dbReference type="EMBL" id="CBTN010000034">
    <property type="protein sequence ID" value="CDH55952.1"/>
    <property type="molecule type" value="Genomic_DNA"/>
</dbReference>
<sequence length="88" mass="10047">MRSFKIGSTLESRPAQSCPPWLWDTKVLLTNLEEVRFCMTIHIGMCNSMGEDGRQGPKRAGWMLETANHHLEKGISRNVKVYVRDGLE</sequence>
<comment type="caution">
    <text evidence="1">The sequence shown here is derived from an EMBL/GenBank/DDBJ whole genome shotgun (WGS) entry which is preliminary data.</text>
</comment>
<dbReference type="AlphaFoldDB" id="A0A068S279"/>
<evidence type="ECO:0000313" key="2">
    <source>
        <dbReference type="Proteomes" id="UP000027586"/>
    </source>
</evidence>
<organism evidence="1 2">
    <name type="scientific">Lichtheimia corymbifera JMRC:FSU:9682</name>
    <dbReference type="NCBI Taxonomy" id="1263082"/>
    <lineage>
        <taxon>Eukaryota</taxon>
        <taxon>Fungi</taxon>
        <taxon>Fungi incertae sedis</taxon>
        <taxon>Mucoromycota</taxon>
        <taxon>Mucoromycotina</taxon>
        <taxon>Mucoromycetes</taxon>
        <taxon>Mucorales</taxon>
        <taxon>Lichtheimiaceae</taxon>
        <taxon>Lichtheimia</taxon>
    </lineage>
</organism>
<accession>A0A068S279</accession>
<name>A0A068S279_9FUNG</name>
<dbReference type="Proteomes" id="UP000027586">
    <property type="component" value="Unassembled WGS sequence"/>
</dbReference>
<gene>
    <name evidence="1" type="ORF">LCOR_07045.1</name>
</gene>
<keyword evidence="2" id="KW-1185">Reference proteome</keyword>
<proteinExistence type="predicted"/>
<reference evidence="1" key="1">
    <citation type="submission" date="2013-08" db="EMBL/GenBank/DDBJ databases">
        <title>Gene expansion shapes genome architecture in the human pathogen Lichtheimia corymbifera: an evolutionary genomics analysis in the ancient terrestrial Mucorales (Mucoromycotina).</title>
        <authorList>
            <person name="Schwartze V.U."/>
            <person name="Winter S."/>
            <person name="Shelest E."/>
            <person name="Marcet-Houben M."/>
            <person name="Horn F."/>
            <person name="Wehner S."/>
            <person name="Hoffmann K."/>
            <person name="Riege K."/>
            <person name="Sammeth M."/>
            <person name="Nowrousian M."/>
            <person name="Valiante V."/>
            <person name="Linde J."/>
            <person name="Jacobsen I.D."/>
            <person name="Marz M."/>
            <person name="Brakhage A.A."/>
            <person name="Gabaldon T."/>
            <person name="Bocker S."/>
            <person name="Voigt K."/>
        </authorList>
    </citation>
    <scope>NUCLEOTIDE SEQUENCE [LARGE SCALE GENOMIC DNA]</scope>
    <source>
        <strain evidence="1">FSU 9682</strain>
    </source>
</reference>
<dbReference type="VEuPathDB" id="FungiDB:LCOR_07045.1"/>